<reference evidence="8 9" key="1">
    <citation type="submission" date="2019-03" db="EMBL/GenBank/DDBJ databases">
        <title>The complete genome sequence of Swingsia_sp. F3b2 LMG30590(T).</title>
        <authorList>
            <person name="Chua K.-O."/>
            <person name="Chan K.-G."/>
            <person name="See-Too W.-S."/>
        </authorList>
    </citation>
    <scope>NUCLEOTIDE SEQUENCE [LARGE SCALE GENOMIC DNA]</scope>
    <source>
        <strain evidence="8 9">F3b2</strain>
    </source>
</reference>
<evidence type="ECO:0000256" key="7">
    <source>
        <dbReference type="SAM" id="MobiDB-lite"/>
    </source>
</evidence>
<feature type="binding site" evidence="6">
    <location>
        <position position="145"/>
    </location>
    <ligand>
        <name>S-adenosyl-L-methionine</name>
        <dbReference type="ChEBI" id="CHEBI:59789"/>
    </ligand>
</feature>
<proteinExistence type="inferred from homology"/>
<keyword evidence="4 6" id="KW-0808">Transferase</keyword>
<comment type="catalytic activity">
    <reaction evidence="6">
        <text>L-lysyl-[protein] + 3 S-adenosyl-L-methionine = N(6),N(6),N(6)-trimethyl-L-lysyl-[protein] + 3 S-adenosyl-L-homocysteine + 3 H(+)</text>
        <dbReference type="Rhea" id="RHEA:54192"/>
        <dbReference type="Rhea" id="RHEA-COMP:9752"/>
        <dbReference type="Rhea" id="RHEA-COMP:13826"/>
        <dbReference type="ChEBI" id="CHEBI:15378"/>
        <dbReference type="ChEBI" id="CHEBI:29969"/>
        <dbReference type="ChEBI" id="CHEBI:57856"/>
        <dbReference type="ChEBI" id="CHEBI:59789"/>
        <dbReference type="ChEBI" id="CHEBI:61961"/>
    </reaction>
</comment>
<name>A0A4Y6UDC7_9PROT</name>
<dbReference type="GO" id="GO:0005840">
    <property type="term" value="C:ribosome"/>
    <property type="evidence" value="ECO:0007669"/>
    <property type="project" value="UniProtKB-KW"/>
</dbReference>
<comment type="subcellular location">
    <subcellularLocation>
        <location evidence="6">Cytoplasm</location>
    </subcellularLocation>
</comment>
<evidence type="ECO:0000313" key="9">
    <source>
        <dbReference type="Proteomes" id="UP000318709"/>
    </source>
</evidence>
<comment type="similarity">
    <text evidence="1 6">Belongs to the methyltransferase superfamily. PrmA family.</text>
</comment>
<dbReference type="InterPro" id="IPR050078">
    <property type="entry name" value="Ribosomal_L11_MeTrfase_PrmA"/>
</dbReference>
<comment type="function">
    <text evidence="6">Methylates ribosomal protein L11.</text>
</comment>
<dbReference type="GO" id="GO:0032259">
    <property type="term" value="P:methylation"/>
    <property type="evidence" value="ECO:0007669"/>
    <property type="project" value="UniProtKB-KW"/>
</dbReference>
<dbReference type="Gene3D" id="3.40.50.150">
    <property type="entry name" value="Vaccinia Virus protein VP39"/>
    <property type="match status" value="1"/>
</dbReference>
<protein>
    <recommendedName>
        <fullName evidence="6">Ribosomal protein L11 methyltransferase</fullName>
        <shortName evidence="6">L11 Mtase</shortName>
        <ecNumber evidence="6">2.1.1.-</ecNumber>
    </recommendedName>
</protein>
<dbReference type="InterPro" id="IPR004498">
    <property type="entry name" value="Ribosomal_PrmA_MeTrfase"/>
</dbReference>
<dbReference type="PANTHER" id="PTHR43648:SF1">
    <property type="entry name" value="ELECTRON TRANSFER FLAVOPROTEIN BETA SUBUNIT LYSINE METHYLTRANSFERASE"/>
    <property type="match status" value="1"/>
</dbReference>
<dbReference type="InterPro" id="IPR029063">
    <property type="entry name" value="SAM-dependent_MTases_sf"/>
</dbReference>
<dbReference type="RefSeq" id="WP_141444210.1">
    <property type="nucleotide sequence ID" value="NZ_CP038231.1"/>
</dbReference>
<dbReference type="EC" id="2.1.1.-" evidence="6"/>
<keyword evidence="2 6" id="KW-0963">Cytoplasm</keyword>
<feature type="compositionally biased region" description="Basic residues" evidence="7">
    <location>
        <begin position="305"/>
        <end position="318"/>
    </location>
</feature>
<keyword evidence="3 6" id="KW-0489">Methyltransferase</keyword>
<keyword evidence="8" id="KW-0687">Ribonucleoprotein</keyword>
<dbReference type="EMBL" id="CP038231">
    <property type="protein sequence ID" value="QDH14506.1"/>
    <property type="molecule type" value="Genomic_DNA"/>
</dbReference>
<organism evidence="8 9">
    <name type="scientific">Formicincola oecophyllae</name>
    <dbReference type="NCBI Taxonomy" id="2558361"/>
    <lineage>
        <taxon>Bacteria</taxon>
        <taxon>Pseudomonadati</taxon>
        <taxon>Pseudomonadota</taxon>
        <taxon>Alphaproteobacteria</taxon>
        <taxon>Acetobacterales</taxon>
        <taxon>Acetobacteraceae</taxon>
        <taxon>Formicincola</taxon>
    </lineage>
</organism>
<feature type="binding site" evidence="6">
    <location>
        <position position="236"/>
    </location>
    <ligand>
        <name>S-adenosyl-L-methionine</name>
        <dbReference type="ChEBI" id="CHEBI:59789"/>
    </ligand>
</feature>
<dbReference type="AlphaFoldDB" id="A0A4Y6UDC7"/>
<evidence type="ECO:0000256" key="6">
    <source>
        <dbReference type="HAMAP-Rule" id="MF_00735"/>
    </source>
</evidence>
<dbReference type="Pfam" id="PF06325">
    <property type="entry name" value="PrmA"/>
    <property type="match status" value="1"/>
</dbReference>
<evidence type="ECO:0000313" key="8">
    <source>
        <dbReference type="EMBL" id="QDH14506.1"/>
    </source>
</evidence>
<dbReference type="CDD" id="cd02440">
    <property type="entry name" value="AdoMet_MTases"/>
    <property type="match status" value="1"/>
</dbReference>
<keyword evidence="8" id="KW-0689">Ribosomal protein</keyword>
<dbReference type="GO" id="GO:0005737">
    <property type="term" value="C:cytoplasm"/>
    <property type="evidence" value="ECO:0007669"/>
    <property type="project" value="UniProtKB-SubCell"/>
</dbReference>
<feature type="binding site" evidence="6">
    <location>
        <position position="189"/>
    </location>
    <ligand>
        <name>S-adenosyl-L-methionine</name>
        <dbReference type="ChEBI" id="CHEBI:59789"/>
    </ligand>
</feature>
<keyword evidence="9" id="KW-1185">Reference proteome</keyword>
<gene>
    <name evidence="6" type="primary">prmA</name>
    <name evidence="8" type="ORF">E3E12_08410</name>
</gene>
<evidence type="ECO:0000256" key="3">
    <source>
        <dbReference type="ARBA" id="ARBA00022603"/>
    </source>
</evidence>
<dbReference type="HAMAP" id="MF_00735">
    <property type="entry name" value="Methyltr_PrmA"/>
    <property type="match status" value="1"/>
</dbReference>
<dbReference type="OrthoDB" id="9785995at2"/>
<dbReference type="GO" id="GO:0016279">
    <property type="term" value="F:protein-lysine N-methyltransferase activity"/>
    <property type="evidence" value="ECO:0007669"/>
    <property type="project" value="RHEA"/>
</dbReference>
<dbReference type="SUPFAM" id="SSF53335">
    <property type="entry name" value="S-adenosyl-L-methionine-dependent methyltransferases"/>
    <property type="match status" value="1"/>
</dbReference>
<evidence type="ECO:0000256" key="4">
    <source>
        <dbReference type="ARBA" id="ARBA00022679"/>
    </source>
</evidence>
<evidence type="ECO:0000256" key="2">
    <source>
        <dbReference type="ARBA" id="ARBA00022490"/>
    </source>
</evidence>
<dbReference type="PANTHER" id="PTHR43648">
    <property type="entry name" value="ELECTRON TRANSFER FLAVOPROTEIN BETA SUBUNIT LYSINE METHYLTRANSFERASE"/>
    <property type="match status" value="1"/>
</dbReference>
<dbReference type="KEGG" id="swf:E3E12_08410"/>
<keyword evidence="5 6" id="KW-0949">S-adenosyl-L-methionine</keyword>
<dbReference type="Proteomes" id="UP000318709">
    <property type="component" value="Chromosome"/>
</dbReference>
<feature type="region of interest" description="Disordered" evidence="7">
    <location>
        <begin position="302"/>
        <end position="324"/>
    </location>
</feature>
<evidence type="ECO:0000256" key="1">
    <source>
        <dbReference type="ARBA" id="ARBA00009741"/>
    </source>
</evidence>
<evidence type="ECO:0000256" key="5">
    <source>
        <dbReference type="ARBA" id="ARBA00022691"/>
    </source>
</evidence>
<accession>A0A4Y6UDC7</accession>
<sequence length="324" mass="34808">MAPRFRGARHPKALETLSLTVPEEAVALYEAALLPHALTVGMFEADDEQKFWRLEAVREAGQDDGPLQAALMLAGLVSGESPAIVREATAPSGWIEKTRQAFPPQDIGKRFRIAGTHLENLPPSQRLTIRLDAGAAFGSGEHQTTRGCLVALEAMAWRKPARILDMGCGSGILAIGAAMLLNKPVLAVDIDPRSVEVTRENAALNHITPLVKAAVGDGWHTPAVRTHAPYDLVFANILARPLCRMAPALAGNLLAGGTAILAGLLVSQARQVITAHQAQGMILERIAADGPWCILTMRKGSVRTQRTKQRKGARRPKRAATPLR</sequence>
<feature type="binding site" evidence="6">
    <location>
        <position position="167"/>
    </location>
    <ligand>
        <name>S-adenosyl-L-methionine</name>
        <dbReference type="ChEBI" id="CHEBI:59789"/>
    </ligand>
</feature>